<gene>
    <name evidence="1" type="ORF">DDR33_00605</name>
</gene>
<protein>
    <submittedName>
        <fullName evidence="1">Uncharacterized protein</fullName>
    </submittedName>
</protein>
<proteinExistence type="predicted"/>
<evidence type="ECO:0000313" key="2">
    <source>
        <dbReference type="Proteomes" id="UP000245647"/>
    </source>
</evidence>
<organism evidence="1 2">
    <name type="scientific">Pararcticibacter amylolyticus</name>
    <dbReference type="NCBI Taxonomy" id="2173175"/>
    <lineage>
        <taxon>Bacteria</taxon>
        <taxon>Pseudomonadati</taxon>
        <taxon>Bacteroidota</taxon>
        <taxon>Sphingobacteriia</taxon>
        <taxon>Sphingobacteriales</taxon>
        <taxon>Sphingobacteriaceae</taxon>
        <taxon>Pararcticibacter</taxon>
    </lineage>
</organism>
<keyword evidence="2" id="KW-1185">Reference proteome</keyword>
<dbReference type="AlphaFoldDB" id="A0A2U2PLX3"/>
<evidence type="ECO:0000313" key="1">
    <source>
        <dbReference type="EMBL" id="PWG82403.1"/>
    </source>
</evidence>
<sequence length="74" mass="8673">MVDNNLFISFSYCAEVSVFFQNGKLFFHFEKAGSKLRLIAGAAMAAEPCRTRKKFFNYYQYLKDICNFNLPQLR</sequence>
<dbReference type="EMBL" id="QEAS01000001">
    <property type="protein sequence ID" value="PWG82403.1"/>
    <property type="molecule type" value="Genomic_DNA"/>
</dbReference>
<dbReference type="Proteomes" id="UP000245647">
    <property type="component" value="Unassembled WGS sequence"/>
</dbReference>
<reference evidence="1 2" key="1">
    <citation type="submission" date="2018-04" db="EMBL/GenBank/DDBJ databases">
        <title>Pedobacter chongqingensis sp. nov., isolated from a rottenly hemp rope.</title>
        <authorList>
            <person name="Cai Y."/>
        </authorList>
    </citation>
    <scope>NUCLEOTIDE SEQUENCE [LARGE SCALE GENOMIC DNA]</scope>
    <source>
        <strain evidence="1 2">FJ4-8</strain>
    </source>
</reference>
<comment type="caution">
    <text evidence="1">The sequence shown here is derived from an EMBL/GenBank/DDBJ whole genome shotgun (WGS) entry which is preliminary data.</text>
</comment>
<name>A0A2U2PLX3_9SPHI</name>
<accession>A0A2U2PLX3</accession>